<sequence length="604" mass="61118">MKSTQSIYPSLLKVAVAVSIATASLGFGSAIAAGSAPEAQAAGTTQYILHTDRLIVKYKDANVGSAKATVPTAMTAARQAIADRAGQQFGMRLQALHHIATGAQVLKIDRKVSLQEASALAKELMARDSSIEYAEPDRIMTKMATANDPYYAQQWDYTDATGGLRLPGAWDLSTGTGVNVAVIDTGYRPHADLSGQFVGGYDFISDTAVANDGNGRDADPSDPGDWIAANECYAGNTAQNSSWHGTHVSGTIAAKTNNSLGIAGVAYNAKIVPVRVLGKCGGYTSDIADAIIWASGGTVTGVPANANVAKVINMSLGGGGACDTTTQNAINSARSRGTVVVVAAGNENQNASNSNPANCTGVIAVAATGKTGAKASYSNYGTVVDVAAPGGDGANSILSTLNSGTTTPGSDNYVGYQGTSMATPHVAGVAALMLSKNPALTPDDIEAKLKSTARAFPGTCSQCGTGIVDAAAAVAAASGATAPTISETESNNTISTANAISTSGTTVNGTMSASTDSDYFVIQLPPGKTLTATMTPGLSTADYDVYSYNSAGTQLTASENGAGATDTASVVNNGSTTAPVYVRVKYYSGGTGSTNGKYTLKATW</sequence>
<organism evidence="12 13">
    <name type="scientific">Massilia litorea</name>
    <dbReference type="NCBI Taxonomy" id="2769491"/>
    <lineage>
        <taxon>Bacteria</taxon>
        <taxon>Pseudomonadati</taxon>
        <taxon>Pseudomonadota</taxon>
        <taxon>Betaproteobacteria</taxon>
        <taxon>Burkholderiales</taxon>
        <taxon>Oxalobacteraceae</taxon>
        <taxon>Telluria group</taxon>
        <taxon>Massilia</taxon>
    </lineage>
</organism>
<dbReference type="PROSITE" id="PS51892">
    <property type="entry name" value="SUBTILASE"/>
    <property type="match status" value="1"/>
</dbReference>
<keyword evidence="8" id="KW-0865">Zymogen</keyword>
<feature type="active site" description="Charge relay system" evidence="9">
    <location>
        <position position="184"/>
    </location>
</feature>
<dbReference type="InterPro" id="IPR023828">
    <property type="entry name" value="Peptidase_S8_Ser-AS"/>
</dbReference>
<evidence type="ECO:0000256" key="6">
    <source>
        <dbReference type="ARBA" id="ARBA00022801"/>
    </source>
</evidence>
<evidence type="ECO:0000256" key="9">
    <source>
        <dbReference type="PROSITE-ProRule" id="PRU01240"/>
    </source>
</evidence>
<dbReference type="InterPro" id="IPR015500">
    <property type="entry name" value="Peptidase_S8_subtilisin-rel"/>
</dbReference>
<dbReference type="SUPFAM" id="SSF89260">
    <property type="entry name" value="Collagen-binding domain"/>
    <property type="match status" value="1"/>
</dbReference>
<dbReference type="PROSITE" id="PS00137">
    <property type="entry name" value="SUBTILASE_HIS"/>
    <property type="match status" value="1"/>
</dbReference>
<evidence type="ECO:0000256" key="4">
    <source>
        <dbReference type="ARBA" id="ARBA00022670"/>
    </source>
</evidence>
<dbReference type="Proteomes" id="UP000593875">
    <property type="component" value="Chromosome"/>
</dbReference>
<dbReference type="InterPro" id="IPR050131">
    <property type="entry name" value="Peptidase_S8_subtilisin-like"/>
</dbReference>
<comment type="similarity">
    <text evidence="2 9">Belongs to the peptidase S8 family.</text>
</comment>
<keyword evidence="4 9" id="KW-0645">Protease</keyword>
<feature type="domain" description="Peptidase S8/S53" evidence="11">
    <location>
        <begin position="175"/>
        <end position="466"/>
    </location>
</feature>
<dbReference type="Gene3D" id="3.40.50.200">
    <property type="entry name" value="Peptidase S8/S53 domain"/>
    <property type="match status" value="1"/>
</dbReference>
<evidence type="ECO:0000256" key="10">
    <source>
        <dbReference type="SAM" id="SignalP"/>
    </source>
</evidence>
<dbReference type="AlphaFoldDB" id="A0A7L9U891"/>
<dbReference type="Gene3D" id="2.60.120.380">
    <property type="match status" value="1"/>
</dbReference>
<proteinExistence type="inferred from homology"/>
<dbReference type="KEGG" id="mlir:LPB04_05025"/>
<dbReference type="GO" id="GO:0005576">
    <property type="term" value="C:extracellular region"/>
    <property type="evidence" value="ECO:0007669"/>
    <property type="project" value="UniProtKB-SubCell"/>
</dbReference>
<keyword evidence="3" id="KW-0964">Secreted</keyword>
<dbReference type="PANTHER" id="PTHR43806">
    <property type="entry name" value="PEPTIDASE S8"/>
    <property type="match status" value="1"/>
</dbReference>
<dbReference type="FunFam" id="3.40.50.200:FF:000022">
    <property type="entry name" value="Extracellular protease"/>
    <property type="match status" value="1"/>
</dbReference>
<feature type="signal peptide" evidence="10">
    <location>
        <begin position="1"/>
        <end position="32"/>
    </location>
</feature>
<evidence type="ECO:0000256" key="3">
    <source>
        <dbReference type="ARBA" id="ARBA00022525"/>
    </source>
</evidence>
<dbReference type="Pfam" id="PF00082">
    <property type="entry name" value="Peptidase_S8"/>
    <property type="match status" value="1"/>
</dbReference>
<dbReference type="PRINTS" id="PR00723">
    <property type="entry name" value="SUBTILISIN"/>
</dbReference>
<keyword evidence="6 9" id="KW-0378">Hydrolase</keyword>
<comment type="subcellular location">
    <subcellularLocation>
        <location evidence="1">Secreted</location>
    </subcellularLocation>
</comment>
<evidence type="ECO:0000256" key="5">
    <source>
        <dbReference type="ARBA" id="ARBA00022729"/>
    </source>
</evidence>
<evidence type="ECO:0000256" key="1">
    <source>
        <dbReference type="ARBA" id="ARBA00004613"/>
    </source>
</evidence>
<feature type="active site" description="Charge relay system" evidence="9">
    <location>
        <position position="420"/>
    </location>
</feature>
<dbReference type="CDD" id="cd07496">
    <property type="entry name" value="Peptidases_S8_13"/>
    <property type="match status" value="1"/>
</dbReference>
<evidence type="ECO:0000256" key="7">
    <source>
        <dbReference type="ARBA" id="ARBA00022825"/>
    </source>
</evidence>
<dbReference type="SUPFAM" id="SSF52743">
    <property type="entry name" value="Subtilisin-like"/>
    <property type="match status" value="1"/>
</dbReference>
<keyword evidence="5 10" id="KW-0732">Signal</keyword>
<gene>
    <name evidence="12" type="ORF">LPB04_05025</name>
</gene>
<dbReference type="InterPro" id="IPR000209">
    <property type="entry name" value="Peptidase_S8/S53_dom"/>
</dbReference>
<dbReference type="RefSeq" id="WP_193687646.1">
    <property type="nucleotide sequence ID" value="NZ_CP062941.1"/>
</dbReference>
<evidence type="ECO:0000259" key="11">
    <source>
        <dbReference type="Pfam" id="PF00082"/>
    </source>
</evidence>
<feature type="chain" id="PRO_5032856815" evidence="10">
    <location>
        <begin position="33"/>
        <end position="604"/>
    </location>
</feature>
<dbReference type="EMBL" id="CP062941">
    <property type="protein sequence ID" value="QOL50659.1"/>
    <property type="molecule type" value="Genomic_DNA"/>
</dbReference>
<reference evidence="12 13" key="1">
    <citation type="submission" date="2020-10" db="EMBL/GenBank/DDBJ databases">
        <title>Genome sequencing of Massilia sp. LPB0304.</title>
        <authorList>
            <person name="Kim J."/>
        </authorList>
    </citation>
    <scope>NUCLEOTIDE SEQUENCE [LARGE SCALE GENOMIC DNA]</scope>
    <source>
        <strain evidence="12 13">LPB0304</strain>
    </source>
</reference>
<dbReference type="InterPro" id="IPR022398">
    <property type="entry name" value="Peptidase_S8_His-AS"/>
</dbReference>
<dbReference type="GO" id="GO:0006508">
    <property type="term" value="P:proteolysis"/>
    <property type="evidence" value="ECO:0007669"/>
    <property type="project" value="UniProtKB-KW"/>
</dbReference>
<evidence type="ECO:0000256" key="2">
    <source>
        <dbReference type="ARBA" id="ARBA00011073"/>
    </source>
</evidence>
<keyword evidence="7 9" id="KW-0720">Serine protease</keyword>
<keyword evidence="13" id="KW-1185">Reference proteome</keyword>
<evidence type="ECO:0000313" key="13">
    <source>
        <dbReference type="Proteomes" id="UP000593875"/>
    </source>
</evidence>
<accession>A0A7L9U891</accession>
<dbReference type="InterPro" id="IPR036852">
    <property type="entry name" value="Peptidase_S8/S53_dom_sf"/>
</dbReference>
<evidence type="ECO:0000313" key="12">
    <source>
        <dbReference type="EMBL" id="QOL50659.1"/>
    </source>
</evidence>
<dbReference type="PANTHER" id="PTHR43806:SF11">
    <property type="entry name" value="CEREVISIN-RELATED"/>
    <property type="match status" value="1"/>
</dbReference>
<evidence type="ECO:0000256" key="8">
    <source>
        <dbReference type="ARBA" id="ARBA00023145"/>
    </source>
</evidence>
<name>A0A7L9U891_9BURK</name>
<dbReference type="PROSITE" id="PS00138">
    <property type="entry name" value="SUBTILASE_SER"/>
    <property type="match status" value="1"/>
</dbReference>
<dbReference type="InterPro" id="IPR034176">
    <property type="entry name" value="Peptidases_S8_13"/>
</dbReference>
<feature type="active site" description="Charge relay system" evidence="9">
    <location>
        <position position="244"/>
    </location>
</feature>
<protein>
    <submittedName>
        <fullName evidence="12">S8 family peptidase</fullName>
    </submittedName>
</protein>
<dbReference type="GO" id="GO:0004252">
    <property type="term" value="F:serine-type endopeptidase activity"/>
    <property type="evidence" value="ECO:0007669"/>
    <property type="project" value="UniProtKB-UniRule"/>
</dbReference>